<evidence type="ECO:0000256" key="5">
    <source>
        <dbReference type="SAM" id="Phobius"/>
    </source>
</evidence>
<evidence type="ECO:0000259" key="7">
    <source>
        <dbReference type="Pfam" id="PF11846"/>
    </source>
</evidence>
<feature type="transmembrane region" description="Helical" evidence="5">
    <location>
        <begin position="356"/>
        <end position="382"/>
    </location>
</feature>
<dbReference type="InterPro" id="IPR051533">
    <property type="entry name" value="WaaL-like"/>
</dbReference>
<feature type="transmembrane region" description="Helical" evidence="5">
    <location>
        <begin position="114"/>
        <end position="136"/>
    </location>
</feature>
<evidence type="ECO:0000256" key="4">
    <source>
        <dbReference type="ARBA" id="ARBA00023136"/>
    </source>
</evidence>
<dbReference type="EMBL" id="JADDIV010000002">
    <property type="protein sequence ID" value="MBE7367408.1"/>
    <property type="molecule type" value="Genomic_DNA"/>
</dbReference>
<dbReference type="InterPro" id="IPR021797">
    <property type="entry name" value="Wzy_C_2"/>
</dbReference>
<dbReference type="GO" id="GO:0016874">
    <property type="term" value="F:ligase activity"/>
    <property type="evidence" value="ECO:0007669"/>
    <property type="project" value="UniProtKB-KW"/>
</dbReference>
<dbReference type="PANTHER" id="PTHR37422:SF21">
    <property type="entry name" value="EXOQ-LIKE PROTEIN"/>
    <property type="match status" value="1"/>
</dbReference>
<keyword evidence="3 5" id="KW-1133">Transmembrane helix</keyword>
<keyword evidence="4 5" id="KW-0472">Membrane</keyword>
<reference evidence="9 10" key="1">
    <citation type="submission" date="2020-10" db="EMBL/GenBank/DDBJ databases">
        <title>Ramlibacter sp. HM2 16S ribosomal RNA gene Genome sequencing and assembly.</title>
        <authorList>
            <person name="Kang M."/>
        </authorList>
    </citation>
    <scope>NUCLEOTIDE SEQUENCE [LARGE SCALE GENOMIC DNA]</scope>
    <source>
        <strain evidence="9 10">HM2</strain>
    </source>
</reference>
<dbReference type="PANTHER" id="PTHR37422">
    <property type="entry name" value="TEICHURONIC ACID BIOSYNTHESIS PROTEIN TUAE"/>
    <property type="match status" value="1"/>
</dbReference>
<proteinExistence type="predicted"/>
<dbReference type="Pfam" id="PF15864">
    <property type="entry name" value="PglL_A"/>
    <property type="match status" value="1"/>
</dbReference>
<evidence type="ECO:0000256" key="2">
    <source>
        <dbReference type="ARBA" id="ARBA00022692"/>
    </source>
</evidence>
<feature type="domain" description="Virulence factor membrane-bound polymerase C-terminal" evidence="7">
    <location>
        <begin position="357"/>
        <end position="541"/>
    </location>
</feature>
<dbReference type="Pfam" id="PF11846">
    <property type="entry name" value="Wzy_C_2"/>
    <property type="match status" value="1"/>
</dbReference>
<evidence type="ECO:0000313" key="10">
    <source>
        <dbReference type="Proteomes" id="UP000806285"/>
    </source>
</evidence>
<name>A0ABR9S1M8_9BURK</name>
<evidence type="ECO:0000259" key="8">
    <source>
        <dbReference type="Pfam" id="PF15864"/>
    </source>
</evidence>
<gene>
    <name evidence="9" type="ORF">IM787_07520</name>
</gene>
<dbReference type="Pfam" id="PF04932">
    <property type="entry name" value="Wzy_C"/>
    <property type="match status" value="1"/>
</dbReference>
<organism evidence="9 10">
    <name type="scientific">Ramlibacter pallidus</name>
    <dbReference type="NCBI Taxonomy" id="2780087"/>
    <lineage>
        <taxon>Bacteria</taxon>
        <taxon>Pseudomonadati</taxon>
        <taxon>Pseudomonadota</taxon>
        <taxon>Betaproteobacteria</taxon>
        <taxon>Burkholderiales</taxon>
        <taxon>Comamonadaceae</taxon>
        <taxon>Ramlibacter</taxon>
    </lineage>
</organism>
<keyword evidence="10" id="KW-1185">Reference proteome</keyword>
<sequence>MAVQLLAVLGSLALLASWLAPNHYPPWTSFHSEAPAFTALACLVLARLLHPHPVRAGAAFVLFVPLALLIGAQWLGGWIYYRGDAAMSALFVLGAALAFWLGQNSDTLRKPDAFTWLAALVTTGACVAVLIGVLQWHGLEPSWGIYATDRGPNLRVFSNLAQPNHLATLCLTGVAMALWLHSRAVLNRWQLATMVAWLSLGMVLTESRAVLACAFALGLLLLWSRRLSPVHWSIIPAWWAALVAGYVLLPVLNEALYLLPAREEQIAQHGLRVTMWRQALAAIADAPWLGHGWRQTLLALKQAAAQVPGTLVTDYAHNVVLDVLVWVGVPLGVLLLGGFGFWAARSWLRIADTRQLLLLGAASPVLVHSLFEFPFAYAYFLFPVAWLLGALEASQRTGRAAGRLPSPSPGTWVRAQVFALVGIYIATCIVVVRDYLQVEQDYQVMRFELRKIGQRPPGHEAPDLLLLTQLGDLIELGRVEARPGMPPELLRRLGEASRRNGWATLDLTYATALGMNGRHEEASRELAHMRGTYGGESASQAYSMFRNFRVNHPELAPVVVP</sequence>
<evidence type="ECO:0000256" key="1">
    <source>
        <dbReference type="ARBA" id="ARBA00004141"/>
    </source>
</evidence>
<keyword evidence="2 5" id="KW-0812">Transmembrane</keyword>
<feature type="transmembrane region" description="Helical" evidence="5">
    <location>
        <begin position="29"/>
        <end position="49"/>
    </location>
</feature>
<feature type="transmembrane region" description="Helical" evidence="5">
    <location>
        <begin position="323"/>
        <end position="344"/>
    </location>
</feature>
<feature type="transmembrane region" description="Helical" evidence="5">
    <location>
        <begin position="195"/>
        <end position="223"/>
    </location>
</feature>
<comment type="subcellular location">
    <subcellularLocation>
        <location evidence="1">Membrane</location>
        <topology evidence="1">Multi-pass membrane protein</topology>
    </subcellularLocation>
</comment>
<evidence type="ECO:0000259" key="6">
    <source>
        <dbReference type="Pfam" id="PF04932"/>
    </source>
</evidence>
<feature type="domain" description="O-antigen ligase-related" evidence="6">
    <location>
        <begin position="194"/>
        <end position="336"/>
    </location>
</feature>
<dbReference type="Proteomes" id="UP000806285">
    <property type="component" value="Unassembled WGS sequence"/>
</dbReference>
<dbReference type="InterPro" id="IPR031726">
    <property type="entry name" value="PglL_A"/>
</dbReference>
<dbReference type="RefSeq" id="WP_193676017.1">
    <property type="nucleotide sequence ID" value="NZ_JADDIV010000002.1"/>
</dbReference>
<accession>A0ABR9S1M8</accession>
<protein>
    <submittedName>
        <fullName evidence="9">O-antigen ligase C-terminal domain-containing protein</fullName>
    </submittedName>
</protein>
<feature type="transmembrane region" description="Helical" evidence="5">
    <location>
        <begin position="56"/>
        <end position="79"/>
    </location>
</feature>
<dbReference type="InterPro" id="IPR007016">
    <property type="entry name" value="O-antigen_ligase-rel_domated"/>
</dbReference>
<feature type="transmembrane region" description="Helical" evidence="5">
    <location>
        <begin position="415"/>
        <end position="436"/>
    </location>
</feature>
<evidence type="ECO:0000313" key="9">
    <source>
        <dbReference type="EMBL" id="MBE7367408.1"/>
    </source>
</evidence>
<feature type="transmembrane region" description="Helical" evidence="5">
    <location>
        <begin position="230"/>
        <end position="249"/>
    </location>
</feature>
<keyword evidence="9" id="KW-0436">Ligase</keyword>
<comment type="caution">
    <text evidence="9">The sequence shown here is derived from an EMBL/GenBank/DDBJ whole genome shotgun (WGS) entry which is preliminary data.</text>
</comment>
<feature type="domain" description="Protein glycosylation ligase" evidence="8">
    <location>
        <begin position="159"/>
        <end position="181"/>
    </location>
</feature>
<evidence type="ECO:0000256" key="3">
    <source>
        <dbReference type="ARBA" id="ARBA00022989"/>
    </source>
</evidence>
<feature type="transmembrane region" description="Helical" evidence="5">
    <location>
        <begin position="85"/>
        <end position="102"/>
    </location>
</feature>